<evidence type="ECO:0000256" key="3">
    <source>
        <dbReference type="ARBA" id="ARBA00023015"/>
    </source>
</evidence>
<keyword evidence="6" id="KW-0539">Nucleus</keyword>
<dbReference type="GO" id="GO:0003677">
    <property type="term" value="F:DNA binding"/>
    <property type="evidence" value="ECO:0007669"/>
    <property type="project" value="UniProtKB-KW"/>
</dbReference>
<dbReference type="PROSITE" id="PS50048">
    <property type="entry name" value="ZN2_CY6_FUNGAL_2"/>
    <property type="match status" value="1"/>
</dbReference>
<dbReference type="InterPro" id="IPR007219">
    <property type="entry name" value="XnlR_reg_dom"/>
</dbReference>
<name>A0AAD6D4A8_9EURO</name>
<comment type="caution">
    <text evidence="8">The sequence shown here is derived from an EMBL/GenBank/DDBJ whole genome shotgun (WGS) entry which is preliminary data.</text>
</comment>
<sequence>MPAAEGSKSSKVCANCKARKKRCDKSLPRCRYCADRDLPCLYQTSNHGPRHRLIADSGLASTASPQRPLASTHLLFDRLPSSPHIPRCVPTSTIESALCVQAQRLLDTTGLYLDEISARYFQGIHTFVPIISRRRFHTELLSFGTDPKADFTLLVICMALLIYSADSDRPEPQGEHRVEDLTHYVATKSLMAQAQALCAPTTHLIQAGVLLAVYEYAHGHPEQAFVTIGSYARMAYAARLRSISSLTRTTTPRTDWTVEEESNIWWGIRICERTFLCELANVDQPLGSVTTRDCCLPLEPAILDQKDPGAMPTSAVAVHDLASPLVGGFGRNAQAAWLLDGVLQGLSMVDTDQKVAHLIECDRSLQSFLAIVMQQHGGKFGIFCTPIALTIRALFLLHWHLLEQLPQDPPGAYDLSNSSHQALDSVTKMVIDITSTHELLPSSQIDQLPPSCLYIIRAALKHIHDYQSSTPDPQLQTSLKQFEARWGVSPSGLSGHDGRW</sequence>
<evidence type="ECO:0000259" key="7">
    <source>
        <dbReference type="PROSITE" id="PS50048"/>
    </source>
</evidence>
<evidence type="ECO:0000256" key="2">
    <source>
        <dbReference type="ARBA" id="ARBA00022723"/>
    </source>
</evidence>
<dbReference type="SMART" id="SM00066">
    <property type="entry name" value="GAL4"/>
    <property type="match status" value="1"/>
</dbReference>
<dbReference type="GO" id="GO:0005634">
    <property type="term" value="C:nucleus"/>
    <property type="evidence" value="ECO:0007669"/>
    <property type="project" value="UniProtKB-SubCell"/>
</dbReference>
<keyword evidence="5" id="KW-0804">Transcription</keyword>
<dbReference type="PANTHER" id="PTHR47338">
    <property type="entry name" value="ZN(II)2CYS6 TRANSCRIPTION FACTOR (EUROFUNG)-RELATED"/>
    <property type="match status" value="1"/>
</dbReference>
<dbReference type="Proteomes" id="UP001220324">
    <property type="component" value="Unassembled WGS sequence"/>
</dbReference>
<evidence type="ECO:0000256" key="5">
    <source>
        <dbReference type="ARBA" id="ARBA00023163"/>
    </source>
</evidence>
<evidence type="ECO:0000313" key="9">
    <source>
        <dbReference type="Proteomes" id="UP001220324"/>
    </source>
</evidence>
<dbReference type="SUPFAM" id="SSF57701">
    <property type="entry name" value="Zn2/Cys6 DNA-binding domain"/>
    <property type="match status" value="1"/>
</dbReference>
<protein>
    <recommendedName>
        <fullName evidence="7">Zn(2)-C6 fungal-type domain-containing protein</fullName>
    </recommendedName>
</protein>
<dbReference type="CDD" id="cd12148">
    <property type="entry name" value="fungal_TF_MHR"/>
    <property type="match status" value="1"/>
</dbReference>
<dbReference type="InterPro" id="IPR050815">
    <property type="entry name" value="TF_fung"/>
</dbReference>
<keyword evidence="2" id="KW-0479">Metal-binding</keyword>
<dbReference type="CDD" id="cd00067">
    <property type="entry name" value="GAL4"/>
    <property type="match status" value="1"/>
</dbReference>
<comment type="subcellular location">
    <subcellularLocation>
        <location evidence="1">Nucleus</location>
    </subcellularLocation>
</comment>
<dbReference type="AlphaFoldDB" id="A0AAD6D4A8"/>
<dbReference type="PANTHER" id="PTHR47338:SF20">
    <property type="entry name" value="ZN(II)2CYS6 TRANSCRIPTION FACTOR (EUROFUNG)"/>
    <property type="match status" value="1"/>
</dbReference>
<dbReference type="GO" id="GO:0008270">
    <property type="term" value="F:zinc ion binding"/>
    <property type="evidence" value="ECO:0007669"/>
    <property type="project" value="InterPro"/>
</dbReference>
<dbReference type="Pfam" id="PF04082">
    <property type="entry name" value="Fungal_trans"/>
    <property type="match status" value="1"/>
</dbReference>
<dbReference type="Gene3D" id="4.10.240.10">
    <property type="entry name" value="Zn(2)-C6 fungal-type DNA-binding domain"/>
    <property type="match status" value="1"/>
</dbReference>
<dbReference type="Pfam" id="PF00172">
    <property type="entry name" value="Zn_clus"/>
    <property type="match status" value="1"/>
</dbReference>
<keyword evidence="3" id="KW-0805">Transcription regulation</keyword>
<reference evidence="8 9" key="1">
    <citation type="journal article" date="2023" name="IMA Fungus">
        <title>Comparative genomic study of the Penicillium genus elucidates a diverse pangenome and 15 lateral gene transfer events.</title>
        <authorList>
            <person name="Petersen C."/>
            <person name="Sorensen T."/>
            <person name="Nielsen M.R."/>
            <person name="Sondergaard T.E."/>
            <person name="Sorensen J.L."/>
            <person name="Fitzpatrick D.A."/>
            <person name="Frisvad J.C."/>
            <person name="Nielsen K.L."/>
        </authorList>
    </citation>
    <scope>NUCLEOTIDE SEQUENCE [LARGE SCALE GENOMIC DNA]</scope>
    <source>
        <strain evidence="8 9">IBT 35679</strain>
    </source>
</reference>
<accession>A0AAD6D4A8</accession>
<evidence type="ECO:0000256" key="6">
    <source>
        <dbReference type="ARBA" id="ARBA00023242"/>
    </source>
</evidence>
<evidence type="ECO:0000313" key="8">
    <source>
        <dbReference type="EMBL" id="KAJ5553305.1"/>
    </source>
</evidence>
<dbReference type="GO" id="GO:0000981">
    <property type="term" value="F:DNA-binding transcription factor activity, RNA polymerase II-specific"/>
    <property type="evidence" value="ECO:0007669"/>
    <property type="project" value="InterPro"/>
</dbReference>
<keyword evidence="9" id="KW-1185">Reference proteome</keyword>
<keyword evidence="4" id="KW-0238">DNA-binding</keyword>
<evidence type="ECO:0000256" key="4">
    <source>
        <dbReference type="ARBA" id="ARBA00023125"/>
    </source>
</evidence>
<dbReference type="InterPro" id="IPR001138">
    <property type="entry name" value="Zn2Cys6_DnaBD"/>
</dbReference>
<dbReference type="EMBL" id="JAQIZZ010000002">
    <property type="protein sequence ID" value="KAJ5553305.1"/>
    <property type="molecule type" value="Genomic_DNA"/>
</dbReference>
<proteinExistence type="predicted"/>
<gene>
    <name evidence="8" type="ORF">N7494_002683</name>
</gene>
<feature type="domain" description="Zn(2)-C6 fungal-type" evidence="7">
    <location>
        <begin position="12"/>
        <end position="42"/>
    </location>
</feature>
<evidence type="ECO:0000256" key="1">
    <source>
        <dbReference type="ARBA" id="ARBA00004123"/>
    </source>
</evidence>
<dbReference type="PROSITE" id="PS00463">
    <property type="entry name" value="ZN2_CY6_FUNGAL_1"/>
    <property type="match status" value="1"/>
</dbReference>
<dbReference type="InterPro" id="IPR036864">
    <property type="entry name" value="Zn2-C6_fun-type_DNA-bd_sf"/>
</dbReference>
<dbReference type="GO" id="GO:0006351">
    <property type="term" value="P:DNA-templated transcription"/>
    <property type="evidence" value="ECO:0007669"/>
    <property type="project" value="InterPro"/>
</dbReference>
<organism evidence="8 9">
    <name type="scientific">Penicillium frequentans</name>
    <dbReference type="NCBI Taxonomy" id="3151616"/>
    <lineage>
        <taxon>Eukaryota</taxon>
        <taxon>Fungi</taxon>
        <taxon>Dikarya</taxon>
        <taxon>Ascomycota</taxon>
        <taxon>Pezizomycotina</taxon>
        <taxon>Eurotiomycetes</taxon>
        <taxon>Eurotiomycetidae</taxon>
        <taxon>Eurotiales</taxon>
        <taxon>Aspergillaceae</taxon>
        <taxon>Penicillium</taxon>
    </lineage>
</organism>